<dbReference type="AlphaFoldDB" id="A0A818P7S1"/>
<evidence type="ECO:0000313" key="5">
    <source>
        <dbReference type="Proteomes" id="UP000663844"/>
    </source>
</evidence>
<keyword evidence="2" id="KW-1133">Transmembrane helix</keyword>
<keyword evidence="2" id="KW-0812">Transmembrane</keyword>
<evidence type="ECO:0000313" key="3">
    <source>
        <dbReference type="EMBL" id="CAF0852416.1"/>
    </source>
</evidence>
<feature type="transmembrane region" description="Helical" evidence="2">
    <location>
        <begin position="27"/>
        <end position="47"/>
    </location>
</feature>
<dbReference type="EMBL" id="CAJNOG010000053">
    <property type="protein sequence ID" value="CAF0852416.1"/>
    <property type="molecule type" value="Genomic_DNA"/>
</dbReference>
<keyword evidence="2" id="KW-0472">Membrane</keyword>
<evidence type="ECO:0000256" key="2">
    <source>
        <dbReference type="SAM" id="Phobius"/>
    </source>
</evidence>
<reference evidence="4" key="1">
    <citation type="submission" date="2021-02" db="EMBL/GenBank/DDBJ databases">
        <authorList>
            <person name="Nowell W R."/>
        </authorList>
    </citation>
    <scope>NUCLEOTIDE SEQUENCE</scope>
</reference>
<protein>
    <submittedName>
        <fullName evidence="4">Uncharacterized protein</fullName>
    </submittedName>
</protein>
<dbReference type="Proteomes" id="UP000663845">
    <property type="component" value="Unassembled WGS sequence"/>
</dbReference>
<proteinExistence type="predicted"/>
<evidence type="ECO:0000313" key="4">
    <source>
        <dbReference type="EMBL" id="CAF3619005.1"/>
    </source>
</evidence>
<keyword evidence="1" id="KW-0175">Coiled coil</keyword>
<sequence length="197" mass="22184">MDLIITALGEFVWAASCAVINFCVSSGFSAVVVFVSFLCAILASAFYKYTLSREEMSLDDTTCSYVTHDNNQSDESIMIPSTTDSSNTSSLPILITTTTDESNNINNDESLSEIEVYIEENNDENNENEDNNEQSTDDILIDTIEGSEEEIQKQQIANIYRLLNDQHLINNWTTTDFLDQLKMYGLEAYEEDELETS</sequence>
<feature type="coiled-coil region" evidence="1">
    <location>
        <begin position="107"/>
        <end position="138"/>
    </location>
</feature>
<dbReference type="EMBL" id="CAJOAZ010000334">
    <property type="protein sequence ID" value="CAF3619005.1"/>
    <property type="molecule type" value="Genomic_DNA"/>
</dbReference>
<organism evidence="4 5">
    <name type="scientific">Adineta steineri</name>
    <dbReference type="NCBI Taxonomy" id="433720"/>
    <lineage>
        <taxon>Eukaryota</taxon>
        <taxon>Metazoa</taxon>
        <taxon>Spiralia</taxon>
        <taxon>Gnathifera</taxon>
        <taxon>Rotifera</taxon>
        <taxon>Eurotatoria</taxon>
        <taxon>Bdelloidea</taxon>
        <taxon>Adinetida</taxon>
        <taxon>Adinetidae</taxon>
        <taxon>Adineta</taxon>
    </lineage>
</organism>
<gene>
    <name evidence="3" type="ORF">JYZ213_LOCUS7973</name>
    <name evidence="4" type="ORF">OXD698_LOCUS7324</name>
</gene>
<evidence type="ECO:0000256" key="1">
    <source>
        <dbReference type="SAM" id="Coils"/>
    </source>
</evidence>
<dbReference type="Proteomes" id="UP000663844">
    <property type="component" value="Unassembled WGS sequence"/>
</dbReference>
<comment type="caution">
    <text evidence="4">The sequence shown here is derived from an EMBL/GenBank/DDBJ whole genome shotgun (WGS) entry which is preliminary data.</text>
</comment>
<name>A0A818P7S1_9BILA</name>
<accession>A0A818P7S1</accession>